<dbReference type="Pfam" id="PF00550">
    <property type="entry name" value="PP-binding"/>
    <property type="match status" value="1"/>
</dbReference>
<protein>
    <recommendedName>
        <fullName evidence="1">Carrier domain-containing protein</fullName>
    </recommendedName>
</protein>
<dbReference type="Proteomes" id="UP000295781">
    <property type="component" value="Chromosome"/>
</dbReference>
<proteinExistence type="predicted"/>
<sequence length="84" mass="9036">MEDIKGKVKDFILTHVLPGESPANLRDDTPLRSNGILDSISTLRLIQFVEAQFEIEVSIGDANSSSFNSIDSIAAYVVAKKAAG</sequence>
<reference evidence="2 3" key="1">
    <citation type="submission" date="2015-09" db="EMBL/GenBank/DDBJ databases">
        <title>Sorangium comparison.</title>
        <authorList>
            <person name="Zaburannyi N."/>
            <person name="Bunk B."/>
            <person name="Overmann J."/>
            <person name="Mueller R."/>
        </authorList>
    </citation>
    <scope>NUCLEOTIDE SEQUENCE [LARGE SCALE GENOMIC DNA]</scope>
    <source>
        <strain evidence="2 3">So ceGT47</strain>
    </source>
</reference>
<feature type="domain" description="Carrier" evidence="1">
    <location>
        <begin position="2"/>
        <end position="81"/>
    </location>
</feature>
<dbReference type="SUPFAM" id="SSF47336">
    <property type="entry name" value="ACP-like"/>
    <property type="match status" value="1"/>
</dbReference>
<dbReference type="OrthoDB" id="2625323at2"/>
<dbReference type="EMBL" id="CP012670">
    <property type="protein sequence ID" value="AUX21557.1"/>
    <property type="molecule type" value="Genomic_DNA"/>
</dbReference>
<dbReference type="PROSITE" id="PS50075">
    <property type="entry name" value="CARRIER"/>
    <property type="match status" value="1"/>
</dbReference>
<gene>
    <name evidence="2" type="ORF">SOCEGT47_020430</name>
</gene>
<evidence type="ECO:0000313" key="2">
    <source>
        <dbReference type="EMBL" id="AUX21557.1"/>
    </source>
</evidence>
<dbReference type="InterPro" id="IPR009081">
    <property type="entry name" value="PP-bd_ACP"/>
</dbReference>
<dbReference type="Gene3D" id="1.10.1200.10">
    <property type="entry name" value="ACP-like"/>
    <property type="match status" value="1"/>
</dbReference>
<evidence type="ECO:0000313" key="3">
    <source>
        <dbReference type="Proteomes" id="UP000295781"/>
    </source>
</evidence>
<dbReference type="InterPro" id="IPR036736">
    <property type="entry name" value="ACP-like_sf"/>
</dbReference>
<dbReference type="RefSeq" id="WP_129346861.1">
    <property type="nucleotide sequence ID" value="NZ_CP012670.1"/>
</dbReference>
<dbReference type="AlphaFoldDB" id="A0A4P2PXK5"/>
<evidence type="ECO:0000259" key="1">
    <source>
        <dbReference type="PROSITE" id="PS50075"/>
    </source>
</evidence>
<name>A0A4P2PXK5_SORCE</name>
<organism evidence="2 3">
    <name type="scientific">Sorangium cellulosum</name>
    <name type="common">Polyangium cellulosum</name>
    <dbReference type="NCBI Taxonomy" id="56"/>
    <lineage>
        <taxon>Bacteria</taxon>
        <taxon>Pseudomonadati</taxon>
        <taxon>Myxococcota</taxon>
        <taxon>Polyangia</taxon>
        <taxon>Polyangiales</taxon>
        <taxon>Polyangiaceae</taxon>
        <taxon>Sorangium</taxon>
    </lineage>
</organism>
<accession>A0A4P2PXK5</accession>